<protein>
    <recommendedName>
        <fullName evidence="4">Large ribosomal subunit protein bL32c</fullName>
    </recommendedName>
</protein>
<keyword evidence="5" id="KW-0150">Chloroplast</keyword>
<geneLocation type="chloroplast" evidence="5"/>
<dbReference type="SUPFAM" id="SSF57829">
    <property type="entry name" value="Zn-binding ribosomal proteins"/>
    <property type="match status" value="1"/>
</dbReference>
<keyword evidence="2 4" id="KW-0689">Ribosomal protein</keyword>
<dbReference type="GO" id="GO:0009507">
    <property type="term" value="C:chloroplast"/>
    <property type="evidence" value="ECO:0007669"/>
    <property type="project" value="UniProtKB-SubCell"/>
</dbReference>
<keyword evidence="3 4" id="KW-0687">Ribonucleoprotein</keyword>
<comment type="subcellular location">
    <subcellularLocation>
        <location evidence="4">Plastid</location>
        <location evidence="4">Chloroplast</location>
    </subcellularLocation>
</comment>
<dbReference type="GO" id="GO:0003735">
    <property type="term" value="F:structural constituent of ribosome"/>
    <property type="evidence" value="ECO:0007669"/>
    <property type="project" value="InterPro"/>
</dbReference>
<evidence type="ECO:0000256" key="2">
    <source>
        <dbReference type="ARBA" id="ARBA00022980"/>
    </source>
</evidence>
<evidence type="ECO:0000256" key="4">
    <source>
        <dbReference type="HAMAP-Rule" id="MF_00340"/>
    </source>
</evidence>
<proteinExistence type="inferred from homology"/>
<dbReference type="HAMAP" id="MF_00340">
    <property type="entry name" value="Ribosomal_bL32"/>
    <property type="match status" value="1"/>
</dbReference>
<name>A0A3G3LKU0_9EUGL</name>
<evidence type="ECO:0000256" key="3">
    <source>
        <dbReference type="ARBA" id="ARBA00023274"/>
    </source>
</evidence>
<organism evidence="5">
    <name type="scientific">Phacus inflexus</name>
    <dbReference type="NCBI Taxonomy" id="461210"/>
    <lineage>
        <taxon>Eukaryota</taxon>
        <taxon>Discoba</taxon>
        <taxon>Euglenozoa</taxon>
        <taxon>Euglenida</taxon>
        <taxon>Spirocuta</taxon>
        <taxon>Euglenophyceae</taxon>
        <taxon>Euglenales</taxon>
        <taxon>Phacaceae</taxon>
        <taxon>Phacus</taxon>
    </lineage>
</organism>
<evidence type="ECO:0000256" key="1">
    <source>
        <dbReference type="ARBA" id="ARBA00008560"/>
    </source>
</evidence>
<dbReference type="GO" id="GO:0015934">
    <property type="term" value="C:large ribosomal subunit"/>
    <property type="evidence" value="ECO:0007669"/>
    <property type="project" value="InterPro"/>
</dbReference>
<evidence type="ECO:0000313" key="5">
    <source>
        <dbReference type="EMBL" id="AYQ93334.1"/>
    </source>
</evidence>
<accession>A0A3G3LKU0</accession>
<dbReference type="GO" id="GO:0006412">
    <property type="term" value="P:translation"/>
    <property type="evidence" value="ECO:0007669"/>
    <property type="project" value="UniProtKB-UniRule"/>
</dbReference>
<reference evidence="5" key="1">
    <citation type="journal article" date="2018" name="Sci. Rep.">
        <title>Dynamic evolution of inverted repeats in Euglenophyta plastid genomes.</title>
        <authorList>
            <person name="Karnkowska A."/>
            <person name="Bennett M.S."/>
            <person name="Triemer R.E."/>
        </authorList>
    </citation>
    <scope>NUCLEOTIDE SEQUENCE</scope>
</reference>
<dbReference type="EMBL" id="MH898667">
    <property type="protein sequence ID" value="AYQ93334.1"/>
    <property type="molecule type" value="Genomic_DNA"/>
</dbReference>
<sequence length="52" mass="5841">MAQPKKKTSKSRRDSRKATWNRKVSKYVLIAMSIGKSILKKSSSNFVIPGDS</sequence>
<keyword evidence="5" id="KW-0934">Plastid</keyword>
<gene>
    <name evidence="4" type="primary">rpl32</name>
</gene>
<dbReference type="AlphaFoldDB" id="A0A3G3LKU0"/>
<dbReference type="InterPro" id="IPR002677">
    <property type="entry name" value="Ribosomal_bL32"/>
</dbReference>
<dbReference type="InterPro" id="IPR011332">
    <property type="entry name" value="Ribosomal_zn-bd"/>
</dbReference>
<comment type="similarity">
    <text evidence="1 4">Belongs to the bacterial ribosomal protein bL32 family.</text>
</comment>
<dbReference type="Pfam" id="PF01783">
    <property type="entry name" value="Ribosomal_L32p"/>
    <property type="match status" value="1"/>
</dbReference>